<dbReference type="AlphaFoldDB" id="A0AA46AHM8"/>
<comment type="catalytic activity">
    <reaction evidence="9">
        <text>L-glutamate + acetyl-CoA = N-acetyl-L-glutamate + CoA + H(+)</text>
        <dbReference type="Rhea" id="RHEA:24292"/>
        <dbReference type="ChEBI" id="CHEBI:15378"/>
        <dbReference type="ChEBI" id="CHEBI:29985"/>
        <dbReference type="ChEBI" id="CHEBI:44337"/>
        <dbReference type="ChEBI" id="CHEBI:57287"/>
        <dbReference type="ChEBI" id="CHEBI:57288"/>
        <dbReference type="EC" id="2.3.1.1"/>
    </reaction>
</comment>
<name>A0AA46AHM8_9CLOT</name>
<keyword evidence="9" id="KW-0963">Cytoplasm</keyword>
<dbReference type="CDD" id="cd02152">
    <property type="entry name" value="OAT"/>
    <property type="match status" value="1"/>
</dbReference>
<dbReference type="GO" id="GO:0005737">
    <property type="term" value="C:cytoplasm"/>
    <property type="evidence" value="ECO:0007669"/>
    <property type="project" value="UniProtKB-SubCell"/>
</dbReference>
<dbReference type="GO" id="GO:0004042">
    <property type="term" value="F:L-glutamate N-acetyltransferase activity"/>
    <property type="evidence" value="ECO:0007669"/>
    <property type="project" value="UniProtKB-UniRule"/>
</dbReference>
<evidence type="ECO:0000256" key="9">
    <source>
        <dbReference type="HAMAP-Rule" id="MF_01106"/>
    </source>
</evidence>
<dbReference type="InterPro" id="IPR016117">
    <property type="entry name" value="ArgJ-like_dom_sf"/>
</dbReference>
<evidence type="ECO:0000313" key="11">
    <source>
        <dbReference type="Proteomes" id="UP001158066"/>
    </source>
</evidence>
<evidence type="ECO:0000256" key="5">
    <source>
        <dbReference type="ARBA" id="ARBA00022679"/>
    </source>
</evidence>
<dbReference type="Gene3D" id="3.30.2330.10">
    <property type="entry name" value="arginine biosynthesis bifunctional protein suprefamily"/>
    <property type="match status" value="1"/>
</dbReference>
<evidence type="ECO:0000256" key="3">
    <source>
        <dbReference type="ARBA" id="ARBA00022571"/>
    </source>
</evidence>
<feature type="binding site" evidence="9">
    <location>
        <position position="402"/>
    </location>
    <ligand>
        <name>substrate</name>
    </ligand>
</feature>
<evidence type="ECO:0000256" key="1">
    <source>
        <dbReference type="ARBA" id="ARBA00006774"/>
    </source>
</evidence>
<sequence length="407" mass="42829">MTYEVIPNGHVTSPRGFLAGSVHTGVKKEKDDLVLLISETATTSAAMFTQNLAAAAPVHISREVFDEGDVRAVLVNSGNANACTGSRGEADALELQQITAEMMKMKPQQVALASTGVIGVPLPMDKIRAGIPTVIKACHAQGGPQAAQGIMTTDTIRKEMAVTTVIDGKTVTIGGMAKGSGMINPNMATMLGFITTDAAVELSYLKEAVAAVVEDTYNMITVDGDTSTNDTVMVLANGQAGNKPLNDQHPDKKKFMDALYAVNEALAISIVKDGEGATKLMEVITEGFATKTDARLAAKAVLNSNLVKTAIFGEDGNWGRIVCSLGYSGAAFQLNDVALTLANSRGESVQVLSAGLPLNYSEEKVAELLKDKKVMIRLTAASGEASARGWGCDLSYDYVKINGSYRS</sequence>
<comment type="similarity">
    <text evidence="1 9">Belongs to the ArgJ family.</text>
</comment>
<comment type="subunit">
    <text evidence="2 9">Heterotetramer of two alpha and two beta chains.</text>
</comment>
<evidence type="ECO:0000256" key="2">
    <source>
        <dbReference type="ARBA" id="ARBA00011475"/>
    </source>
</evidence>
<dbReference type="NCBIfam" id="TIGR00120">
    <property type="entry name" value="ArgJ"/>
    <property type="match status" value="1"/>
</dbReference>
<comment type="subcellular location">
    <subcellularLocation>
        <location evidence="9">Cytoplasm</location>
    </subcellularLocation>
</comment>
<dbReference type="EC" id="2.3.1.1" evidence="9"/>
<evidence type="ECO:0000256" key="6">
    <source>
        <dbReference type="ARBA" id="ARBA00022813"/>
    </source>
</evidence>
<feature type="binding site" evidence="9">
    <location>
        <position position="189"/>
    </location>
    <ligand>
        <name>substrate</name>
    </ligand>
</feature>
<dbReference type="GO" id="GO:0006526">
    <property type="term" value="P:L-arginine biosynthetic process"/>
    <property type="evidence" value="ECO:0007669"/>
    <property type="project" value="UniProtKB-UniRule"/>
</dbReference>
<dbReference type="Gene3D" id="3.10.20.340">
    <property type="entry name" value="ArgJ beta chain, C-terminal domain"/>
    <property type="match status" value="1"/>
</dbReference>
<feature type="binding site" evidence="9">
    <location>
        <position position="152"/>
    </location>
    <ligand>
        <name>substrate</name>
    </ligand>
</feature>
<comment type="catalytic activity">
    <reaction evidence="9">
        <text>N(2)-acetyl-L-ornithine + L-glutamate = N-acetyl-L-glutamate + L-ornithine</text>
        <dbReference type="Rhea" id="RHEA:15349"/>
        <dbReference type="ChEBI" id="CHEBI:29985"/>
        <dbReference type="ChEBI" id="CHEBI:44337"/>
        <dbReference type="ChEBI" id="CHEBI:46911"/>
        <dbReference type="ChEBI" id="CHEBI:57805"/>
        <dbReference type="EC" id="2.3.1.35"/>
    </reaction>
</comment>
<feature type="site" description="Cleavage; by autolysis" evidence="9">
    <location>
        <begin position="188"/>
        <end position="189"/>
    </location>
</feature>
<keyword evidence="7 9" id="KW-0511">Multifunctional enzyme</keyword>
<gene>
    <name evidence="9" type="primary">argJ</name>
    <name evidence="10" type="ORF">SAMN06296020_101392</name>
</gene>
<keyword evidence="5 9" id="KW-0808">Transferase</keyword>
<organism evidence="10 11">
    <name type="scientific">Anoxynatronum buryatiense</name>
    <dbReference type="NCBI Taxonomy" id="489973"/>
    <lineage>
        <taxon>Bacteria</taxon>
        <taxon>Bacillati</taxon>
        <taxon>Bacillota</taxon>
        <taxon>Clostridia</taxon>
        <taxon>Eubacteriales</taxon>
        <taxon>Clostridiaceae</taxon>
        <taxon>Anoxynatronum</taxon>
    </lineage>
</organism>
<dbReference type="EC" id="2.3.1.35" evidence="9"/>
<feature type="active site" description="Nucleophile" evidence="9">
    <location>
        <position position="189"/>
    </location>
</feature>
<feature type="chain" id="PRO_5041495625" description="Arginine biosynthesis bifunctional protein ArgJ beta chain" evidence="9">
    <location>
        <begin position="189"/>
        <end position="407"/>
    </location>
</feature>
<dbReference type="Pfam" id="PF01960">
    <property type="entry name" value="ArgJ"/>
    <property type="match status" value="1"/>
</dbReference>
<dbReference type="Gene3D" id="3.60.70.12">
    <property type="entry name" value="L-amino peptidase D-ALA esterase/amidase"/>
    <property type="match status" value="1"/>
</dbReference>
<evidence type="ECO:0000256" key="8">
    <source>
        <dbReference type="ARBA" id="ARBA00023315"/>
    </source>
</evidence>
<feature type="chain" id="PRO_5041495626" description="Arginine biosynthesis bifunctional protein ArgJ alpha chain" evidence="9">
    <location>
        <begin position="1"/>
        <end position="188"/>
    </location>
</feature>
<feature type="binding site" evidence="9">
    <location>
        <position position="407"/>
    </location>
    <ligand>
        <name>substrate</name>
    </ligand>
</feature>
<comment type="pathway">
    <text evidence="9">Amino-acid biosynthesis; L-arginine biosynthesis; L-ornithine and N-acetyl-L-glutamate from L-glutamate and N(2)-acetyl-L-ornithine (cyclic): step 1/1.</text>
</comment>
<proteinExistence type="inferred from homology"/>
<protein>
    <recommendedName>
        <fullName evidence="9">Arginine biosynthesis bifunctional protein ArgJ</fullName>
    </recommendedName>
    <domain>
        <recommendedName>
            <fullName evidence="9">Glutamate N-acetyltransferase</fullName>
            <ecNumber evidence="9">2.3.1.35</ecNumber>
        </recommendedName>
        <alternativeName>
            <fullName evidence="9">Ornithine acetyltransferase</fullName>
            <shortName evidence="9">OATase</shortName>
        </alternativeName>
        <alternativeName>
            <fullName evidence="9">Ornithine transacetylase</fullName>
        </alternativeName>
    </domain>
    <domain>
        <recommendedName>
            <fullName evidence="9">Amino-acid acetyltransferase</fullName>
            <ecNumber evidence="9">2.3.1.1</ecNumber>
        </recommendedName>
        <alternativeName>
            <fullName evidence="9">N-acetylglutamate synthase</fullName>
            <shortName evidence="9">AGSase</shortName>
        </alternativeName>
    </domain>
    <component>
        <recommendedName>
            <fullName evidence="9">Arginine biosynthesis bifunctional protein ArgJ alpha chain</fullName>
        </recommendedName>
    </component>
    <component>
        <recommendedName>
            <fullName evidence="9">Arginine biosynthesis bifunctional protein ArgJ beta chain</fullName>
        </recommendedName>
    </component>
</protein>
<feature type="binding site" evidence="9">
    <location>
        <position position="275"/>
    </location>
    <ligand>
        <name>substrate</name>
    </ligand>
</feature>
<dbReference type="PANTHER" id="PTHR23100:SF0">
    <property type="entry name" value="ARGININE BIOSYNTHESIS BIFUNCTIONAL PROTEIN ARGJ, MITOCHONDRIAL"/>
    <property type="match status" value="1"/>
</dbReference>
<keyword evidence="4 9" id="KW-0028">Amino-acid biosynthesis</keyword>
<dbReference type="SUPFAM" id="SSF56266">
    <property type="entry name" value="DmpA/ArgJ-like"/>
    <property type="match status" value="1"/>
</dbReference>
<dbReference type="Proteomes" id="UP001158066">
    <property type="component" value="Unassembled WGS sequence"/>
</dbReference>
<dbReference type="HAMAP" id="MF_01106">
    <property type="entry name" value="ArgJ"/>
    <property type="match status" value="1"/>
</dbReference>
<feature type="binding site" evidence="9">
    <location>
        <position position="178"/>
    </location>
    <ligand>
        <name>substrate</name>
    </ligand>
</feature>
<feature type="site" description="Involved in the stabilization of negative charge on the oxyanion by the formation of the oxyanion hole" evidence="9">
    <location>
        <position position="116"/>
    </location>
</feature>
<reference evidence="10" key="1">
    <citation type="submission" date="2017-05" db="EMBL/GenBank/DDBJ databases">
        <authorList>
            <person name="Varghese N."/>
            <person name="Submissions S."/>
        </authorList>
    </citation>
    <scope>NUCLEOTIDE SEQUENCE</scope>
    <source>
        <strain evidence="10">Su22</strain>
    </source>
</reference>
<keyword evidence="6 9" id="KW-0068">Autocatalytic cleavage</keyword>
<dbReference type="EMBL" id="FXUF01000001">
    <property type="protein sequence ID" value="SMP40482.1"/>
    <property type="molecule type" value="Genomic_DNA"/>
</dbReference>
<keyword evidence="11" id="KW-1185">Reference proteome</keyword>
<feature type="site" description="Involved in the stabilization of negative charge on the oxyanion by the formation of the oxyanion hole" evidence="9">
    <location>
        <position position="115"/>
    </location>
</feature>
<keyword evidence="8 9" id="KW-0012">Acyltransferase</keyword>
<dbReference type="InterPro" id="IPR042195">
    <property type="entry name" value="ArgJ_beta_C"/>
</dbReference>
<dbReference type="FunFam" id="3.60.70.12:FF:000001">
    <property type="entry name" value="Arginine biosynthesis bifunctional protein ArgJ, chloroplastic"/>
    <property type="match status" value="1"/>
</dbReference>
<dbReference type="PANTHER" id="PTHR23100">
    <property type="entry name" value="ARGININE BIOSYNTHESIS BIFUNCTIONAL PROTEIN ARGJ"/>
    <property type="match status" value="1"/>
</dbReference>
<dbReference type="RefSeq" id="WP_430383844.1">
    <property type="nucleotide sequence ID" value="NZ_FXUF01000001.1"/>
</dbReference>
<dbReference type="GO" id="GO:0006592">
    <property type="term" value="P:ornithine biosynthetic process"/>
    <property type="evidence" value="ECO:0007669"/>
    <property type="project" value="TreeGrafter"/>
</dbReference>
<comment type="caution">
    <text evidence="10">The sequence shown here is derived from an EMBL/GenBank/DDBJ whole genome shotgun (WGS) entry which is preliminary data.</text>
</comment>
<evidence type="ECO:0000313" key="10">
    <source>
        <dbReference type="EMBL" id="SMP40482.1"/>
    </source>
</evidence>
<accession>A0AA46AHM8</accession>
<comment type="function">
    <text evidence="9">Catalyzes two activities which are involved in the cyclic version of arginine biosynthesis: the synthesis of N-acetylglutamate from glutamate and acetyl-CoA as the acetyl donor, and of ornithine by transacetylation between N(2)-acetylornithine and glutamate.</text>
</comment>
<dbReference type="InterPro" id="IPR002813">
    <property type="entry name" value="Arg_biosynth_ArgJ"/>
</dbReference>
<comment type="pathway">
    <text evidence="9">Amino-acid biosynthesis; L-arginine biosynthesis; N(2)-acetyl-L-ornithine from L-glutamate: step 1/4.</text>
</comment>
<evidence type="ECO:0000256" key="7">
    <source>
        <dbReference type="ARBA" id="ARBA00023268"/>
    </source>
</evidence>
<dbReference type="NCBIfam" id="NF003802">
    <property type="entry name" value="PRK05388.1"/>
    <property type="match status" value="1"/>
</dbReference>
<keyword evidence="3 9" id="KW-0055">Arginine biosynthesis</keyword>
<evidence type="ECO:0000256" key="4">
    <source>
        <dbReference type="ARBA" id="ARBA00022605"/>
    </source>
</evidence>
<dbReference type="GO" id="GO:0004358">
    <property type="term" value="F:L-glutamate N-acetyltransferase activity, acting on acetyl-L-ornithine as donor"/>
    <property type="evidence" value="ECO:0007669"/>
    <property type="project" value="UniProtKB-UniRule"/>
</dbReference>